<reference evidence="3" key="1">
    <citation type="submission" date="2025-08" db="UniProtKB">
        <authorList>
            <consortium name="RefSeq"/>
        </authorList>
    </citation>
    <scope>IDENTIFICATION</scope>
    <source>
        <tissue evidence="3">Whole body</tissue>
    </source>
</reference>
<feature type="transmembrane region" description="Helical" evidence="1">
    <location>
        <begin position="279"/>
        <end position="300"/>
    </location>
</feature>
<dbReference type="OrthoDB" id="6605077at2759"/>
<keyword evidence="2" id="KW-1185">Reference proteome</keyword>
<dbReference type="GeneID" id="112689407"/>
<evidence type="ECO:0000313" key="2">
    <source>
        <dbReference type="Proteomes" id="UP000694846"/>
    </source>
</evidence>
<keyword evidence="1" id="KW-0472">Membrane</keyword>
<proteinExistence type="predicted"/>
<feature type="transmembrane region" description="Helical" evidence="1">
    <location>
        <begin position="15"/>
        <end position="34"/>
    </location>
</feature>
<keyword evidence="1" id="KW-0812">Transmembrane</keyword>
<dbReference type="RefSeq" id="XP_025418886.1">
    <property type="nucleotide sequence ID" value="XM_025563101.1"/>
</dbReference>
<evidence type="ECO:0000256" key="1">
    <source>
        <dbReference type="SAM" id="Phobius"/>
    </source>
</evidence>
<organism evidence="2 3">
    <name type="scientific">Sipha flava</name>
    <name type="common">yellow sugarcane aphid</name>
    <dbReference type="NCBI Taxonomy" id="143950"/>
    <lineage>
        <taxon>Eukaryota</taxon>
        <taxon>Metazoa</taxon>
        <taxon>Ecdysozoa</taxon>
        <taxon>Arthropoda</taxon>
        <taxon>Hexapoda</taxon>
        <taxon>Insecta</taxon>
        <taxon>Pterygota</taxon>
        <taxon>Neoptera</taxon>
        <taxon>Paraneoptera</taxon>
        <taxon>Hemiptera</taxon>
        <taxon>Sternorrhyncha</taxon>
        <taxon>Aphidomorpha</taxon>
        <taxon>Aphidoidea</taxon>
        <taxon>Aphididae</taxon>
        <taxon>Sipha</taxon>
    </lineage>
</organism>
<feature type="transmembrane region" description="Helical" evidence="1">
    <location>
        <begin position="390"/>
        <end position="407"/>
    </location>
</feature>
<dbReference type="AlphaFoldDB" id="A0A8B8G8F2"/>
<dbReference type="Proteomes" id="UP000694846">
    <property type="component" value="Unplaced"/>
</dbReference>
<feature type="transmembrane region" description="Helical" evidence="1">
    <location>
        <begin position="248"/>
        <end position="267"/>
    </location>
</feature>
<keyword evidence="1" id="KW-1133">Transmembrane helix</keyword>
<feature type="transmembrane region" description="Helical" evidence="1">
    <location>
        <begin position="427"/>
        <end position="444"/>
    </location>
</feature>
<feature type="transmembrane region" description="Helical" evidence="1">
    <location>
        <begin position="160"/>
        <end position="178"/>
    </location>
</feature>
<feature type="transmembrane region" description="Helical" evidence="1">
    <location>
        <begin position="77"/>
        <end position="99"/>
    </location>
</feature>
<feature type="transmembrane region" description="Helical" evidence="1">
    <location>
        <begin position="359"/>
        <end position="378"/>
    </location>
</feature>
<evidence type="ECO:0000313" key="3">
    <source>
        <dbReference type="RefSeq" id="XP_025418886.1"/>
    </source>
</evidence>
<gene>
    <name evidence="3" type="primary">LOC112689407</name>
</gene>
<accession>A0A8B8G8F2</accession>
<protein>
    <submittedName>
        <fullName evidence="3">Uncharacterized protein LOC112689407</fullName>
    </submittedName>
</protein>
<name>A0A8B8G8F2_9HEMI</name>
<feature type="transmembrane region" description="Helical" evidence="1">
    <location>
        <begin position="111"/>
        <end position="132"/>
    </location>
</feature>
<sequence>MLKTCFGCCPLRNGVSVIAIVNIIWNILMLLLHVKHRTNQYSKIDFEERNTTLYDDDKKDSFQSTQWQKISALTDIFMDYIFIFAASWIALELISNIALKQSTFKQAPHKIYVWLTVYSANLLFMLIHLAYYMSIIIKHSIRLNNIDIMGDDFGNFYQKLMYIIIILFEITIIYSYYITEHNERLNTHVQLKWKYISKGKIESQGVDIAHTSAFMTSTSRQTQERSKLPPYITNVLQDSYVVYINSSLLSQIFHVLPTLAFRVIMLYSCFGCCSIRTGINYITFFNMLWITIAMMINFIVRSTLNEFHHEIRIEQTPQTFNDQQDSNETVQLTNLNSTTDILDLLGEPTLLMSDLFLDYILIVRTAFHVMEFYLNVSLKQSSYTVSPQRIYAWLVIYYFNLGEAIIVQCMEIGRPSFSMDFFKCSEFFHIIVIGVESYVVQSYYNQQKLAAVDNYVALKWKYLPEPKMKFNKSANTTTITTMRCDLPQDESDYIPIFVKNIKNCNH</sequence>